<keyword evidence="2" id="KW-1185">Reference proteome</keyword>
<organism evidence="1 2">
    <name type="scientific">Denitromonas halophila</name>
    <dbReference type="NCBI Taxonomy" id="1629404"/>
    <lineage>
        <taxon>Bacteria</taxon>
        <taxon>Pseudomonadati</taxon>
        <taxon>Pseudomonadota</taxon>
        <taxon>Betaproteobacteria</taxon>
        <taxon>Rhodocyclales</taxon>
        <taxon>Zoogloeaceae</taxon>
        <taxon>Denitromonas</taxon>
    </lineage>
</organism>
<proteinExistence type="predicted"/>
<evidence type="ECO:0000313" key="1">
    <source>
        <dbReference type="EMBL" id="TVO53083.1"/>
    </source>
</evidence>
<comment type="caution">
    <text evidence="1">The sequence shown here is derived from an EMBL/GenBank/DDBJ whole genome shotgun (WGS) entry which is preliminary data.</text>
</comment>
<evidence type="ECO:0000313" key="2">
    <source>
        <dbReference type="Proteomes" id="UP000319502"/>
    </source>
</evidence>
<dbReference type="RefSeq" id="WP_144310334.1">
    <property type="nucleotide sequence ID" value="NZ_VMNK01000015.1"/>
</dbReference>
<name>A0A557QJJ8_9RHOO</name>
<dbReference type="OrthoDB" id="9976099at2"/>
<dbReference type="Proteomes" id="UP000319502">
    <property type="component" value="Unassembled WGS sequence"/>
</dbReference>
<reference evidence="1 2" key="1">
    <citation type="submission" date="2019-07" db="EMBL/GenBank/DDBJ databases">
        <title>The pathways for chlorine oxyanion respiration interact through the shared metabolite chlorate.</title>
        <authorList>
            <person name="Barnum T.P."/>
            <person name="Cheng Y."/>
            <person name="Hill K.A."/>
            <person name="Lucas L.N."/>
            <person name="Carlson H.K."/>
            <person name="Coates J.D."/>
        </authorList>
    </citation>
    <scope>NUCLEOTIDE SEQUENCE [LARGE SCALE GENOMIC DNA]</scope>
    <source>
        <strain evidence="1 2">SFB-3</strain>
    </source>
</reference>
<sequence length="205" mass="23109">MARASCQITDMEDSRRLIYVSWRPDALASEVFGKLTARLQLSDWDDHGRMLMVVASDPGQQAGQESAEIRKFRADATDFVAIFTTDYLVDAKKATDTDEVPDLLYFIETKGSANPPDKLTMWIFPVEAIALHRVSFRNANIARLDFDWWHGWGGENDRIPLPSDTARSIQEFNDDMGRRIDQILKHPDLCAPCTHAAGDPPDDTP</sequence>
<protein>
    <submittedName>
        <fullName evidence="1">Uncharacterized protein</fullName>
    </submittedName>
</protein>
<accession>A0A557QJJ8</accession>
<gene>
    <name evidence="1" type="ORF">FHP91_14865</name>
</gene>
<dbReference type="EMBL" id="VMNK01000015">
    <property type="protein sequence ID" value="TVO53083.1"/>
    <property type="molecule type" value="Genomic_DNA"/>
</dbReference>
<dbReference type="AlphaFoldDB" id="A0A557QJJ8"/>